<keyword evidence="1" id="KW-0732">Signal</keyword>
<dbReference type="AlphaFoldDB" id="A0A8K0C5S0"/>
<evidence type="ECO:0000313" key="2">
    <source>
        <dbReference type="EMBL" id="KAF2879111.1"/>
    </source>
</evidence>
<evidence type="ECO:0000313" key="3">
    <source>
        <dbReference type="Proteomes" id="UP000801492"/>
    </source>
</evidence>
<feature type="signal peptide" evidence="1">
    <location>
        <begin position="1"/>
        <end position="21"/>
    </location>
</feature>
<dbReference type="EMBL" id="VTPC01091227">
    <property type="protein sequence ID" value="KAF2879111.1"/>
    <property type="molecule type" value="Genomic_DNA"/>
</dbReference>
<proteinExistence type="predicted"/>
<dbReference type="Pfam" id="PF11901">
    <property type="entry name" value="DM9"/>
    <property type="match status" value="1"/>
</dbReference>
<dbReference type="PANTHER" id="PTHR31649:SF10">
    <property type="entry name" value="IP19903P-RELATED"/>
    <property type="match status" value="1"/>
</dbReference>
<gene>
    <name evidence="2" type="ORF">ILUMI_27059</name>
</gene>
<accession>A0A8K0C5S0</accession>
<keyword evidence="3" id="KW-1185">Reference proteome</keyword>
<dbReference type="InterPro" id="IPR006616">
    <property type="entry name" value="DM9_repeat"/>
</dbReference>
<dbReference type="PANTHER" id="PTHR31649">
    <property type="entry name" value="AGAP009604-PA"/>
    <property type="match status" value="1"/>
</dbReference>
<organism evidence="2 3">
    <name type="scientific">Ignelater luminosus</name>
    <name type="common">Cucubano</name>
    <name type="synonym">Pyrophorus luminosus</name>
    <dbReference type="NCBI Taxonomy" id="2038154"/>
    <lineage>
        <taxon>Eukaryota</taxon>
        <taxon>Metazoa</taxon>
        <taxon>Ecdysozoa</taxon>
        <taxon>Arthropoda</taxon>
        <taxon>Hexapoda</taxon>
        <taxon>Insecta</taxon>
        <taxon>Pterygota</taxon>
        <taxon>Neoptera</taxon>
        <taxon>Endopterygota</taxon>
        <taxon>Coleoptera</taxon>
        <taxon>Polyphaga</taxon>
        <taxon>Elateriformia</taxon>
        <taxon>Elateroidea</taxon>
        <taxon>Elateridae</taxon>
        <taxon>Agrypninae</taxon>
        <taxon>Pyrophorini</taxon>
        <taxon>Ignelater</taxon>
    </lineage>
</organism>
<protein>
    <submittedName>
        <fullName evidence="2">Uncharacterized protein</fullName>
    </submittedName>
</protein>
<dbReference type="SMART" id="SM00696">
    <property type="entry name" value="DM9"/>
    <property type="match status" value="1"/>
</dbReference>
<dbReference type="OrthoDB" id="6743511at2759"/>
<comment type="caution">
    <text evidence="2">The sequence shown here is derived from an EMBL/GenBank/DDBJ whole genome shotgun (WGS) entry which is preliminary data.</text>
</comment>
<evidence type="ECO:0000256" key="1">
    <source>
        <dbReference type="SAM" id="SignalP"/>
    </source>
</evidence>
<reference evidence="2" key="1">
    <citation type="submission" date="2019-08" db="EMBL/GenBank/DDBJ databases">
        <title>The genome of the North American firefly Photinus pyralis.</title>
        <authorList>
            <consortium name="Photinus pyralis genome working group"/>
            <person name="Fallon T.R."/>
            <person name="Sander Lower S.E."/>
            <person name="Weng J.-K."/>
        </authorList>
    </citation>
    <scope>NUCLEOTIDE SEQUENCE</scope>
    <source>
        <strain evidence="2">TRF0915ILg1</strain>
        <tissue evidence="2">Whole body</tissue>
    </source>
</reference>
<feature type="chain" id="PRO_5035442046" evidence="1">
    <location>
        <begin position="22"/>
        <end position="187"/>
    </location>
</feature>
<name>A0A8K0C5S0_IGNLU</name>
<dbReference type="Proteomes" id="UP000801492">
    <property type="component" value="Unassembled WGS sequence"/>
</dbReference>
<sequence length="187" mass="21152">MIERLIPVIFYFSVMFSTVRTQCNVGGYYWRDFTGDIPLDALPGGTDINGHPIFIAQVFSENLLAPAKVYINDPKAYYAYEGEELHTADNIKILCTKHPELFEWIKSNNHDIKLITNKELVIGGFQPMATTYIGRMRHGGEILVGKILADTFPVFEGLYVTSRGKVTAHTSFEVLAFCRNLPIMIKK</sequence>